<dbReference type="InterPro" id="IPR050482">
    <property type="entry name" value="Sensor_HK_TwoCompSys"/>
</dbReference>
<comment type="function">
    <text evidence="7">Member of the two-component regulatory system DegS/DegU, which plays an important role in the transition growth phase.</text>
</comment>
<keyword evidence="6 7" id="KW-0902">Two-component regulatory system</keyword>
<dbReference type="InterPro" id="IPR016381">
    <property type="entry name" value="Sig_transdc_His_kinase_DegS"/>
</dbReference>
<keyword evidence="7" id="KW-0904">Protein phosphatase</keyword>
<reference evidence="10 11" key="1">
    <citation type="submission" date="2020-08" db="EMBL/GenBank/DDBJ databases">
        <title>Complete Genome Sequence of Effusibacillus dendaii Strain skT53, Isolated from Farmland soil.</title>
        <authorList>
            <person name="Konishi T."/>
            <person name="Kawasaki H."/>
        </authorList>
    </citation>
    <scope>NUCLEOTIDE SEQUENCE [LARGE SCALE GENOMIC DNA]</scope>
    <source>
        <strain evidence="11">skT53</strain>
    </source>
</reference>
<dbReference type="InterPro" id="IPR003594">
    <property type="entry name" value="HATPase_dom"/>
</dbReference>
<evidence type="ECO:0000256" key="6">
    <source>
        <dbReference type="ARBA" id="ARBA00023012"/>
    </source>
</evidence>
<dbReference type="GO" id="GO:0005737">
    <property type="term" value="C:cytoplasm"/>
    <property type="evidence" value="ECO:0007669"/>
    <property type="project" value="UniProtKB-SubCell"/>
</dbReference>
<evidence type="ECO:0000256" key="5">
    <source>
        <dbReference type="ARBA" id="ARBA00022840"/>
    </source>
</evidence>
<dbReference type="SMART" id="SM00387">
    <property type="entry name" value="HATPase_c"/>
    <property type="match status" value="1"/>
</dbReference>
<dbReference type="EC" id="3.1.3.-" evidence="7"/>
<dbReference type="InterPro" id="IPR036890">
    <property type="entry name" value="HATPase_C_sf"/>
</dbReference>
<dbReference type="PANTHER" id="PTHR24421:SF55">
    <property type="entry name" value="SENSOR HISTIDINE KINASE YDFH"/>
    <property type="match status" value="1"/>
</dbReference>
<dbReference type="GO" id="GO:0016020">
    <property type="term" value="C:membrane"/>
    <property type="evidence" value="ECO:0007669"/>
    <property type="project" value="InterPro"/>
</dbReference>
<comment type="catalytic activity">
    <reaction evidence="1 7">
        <text>ATP + protein L-histidine = ADP + protein N-phospho-L-histidine.</text>
        <dbReference type="EC" id="2.7.13.3"/>
    </reaction>
</comment>
<dbReference type="Pfam" id="PF05384">
    <property type="entry name" value="DegS"/>
    <property type="match status" value="1"/>
</dbReference>
<evidence type="ECO:0000256" key="7">
    <source>
        <dbReference type="PIRNR" id="PIRNR003169"/>
    </source>
</evidence>
<dbReference type="InterPro" id="IPR005467">
    <property type="entry name" value="His_kinase_dom"/>
</dbReference>
<dbReference type="Gene3D" id="3.30.565.10">
    <property type="entry name" value="Histidine kinase-like ATPase, C-terminal domain"/>
    <property type="match status" value="1"/>
</dbReference>
<evidence type="ECO:0000313" key="10">
    <source>
        <dbReference type="EMBL" id="BCJ87842.1"/>
    </source>
</evidence>
<dbReference type="GO" id="GO:0000155">
    <property type="term" value="F:phosphorelay sensor kinase activity"/>
    <property type="evidence" value="ECO:0007669"/>
    <property type="project" value="UniProtKB-UniRule"/>
</dbReference>
<keyword evidence="2 7" id="KW-0808">Transferase</keyword>
<evidence type="ECO:0000313" key="11">
    <source>
        <dbReference type="Proteomes" id="UP000593802"/>
    </source>
</evidence>
<dbReference type="CDD" id="cd16917">
    <property type="entry name" value="HATPase_UhpB-NarQ-NarX-like"/>
    <property type="match status" value="1"/>
</dbReference>
<dbReference type="Pfam" id="PF02518">
    <property type="entry name" value="HATPase_c"/>
    <property type="match status" value="1"/>
</dbReference>
<evidence type="ECO:0000256" key="3">
    <source>
        <dbReference type="ARBA" id="ARBA00022741"/>
    </source>
</evidence>
<dbReference type="InterPro" id="IPR008595">
    <property type="entry name" value="DegS"/>
</dbReference>
<dbReference type="EMBL" id="AP023366">
    <property type="protein sequence ID" value="BCJ87842.1"/>
    <property type="molecule type" value="Genomic_DNA"/>
</dbReference>
<feature type="coiled-coil region" evidence="8">
    <location>
        <begin position="206"/>
        <end position="237"/>
    </location>
</feature>
<sequence length="390" mass="44639">MSPQLDTRILDNAISATLRAIEQGKYQIYEIADVSRSEYQALERDLAAVQLQVYETVKNVDRLESALRKARQRLALVSKNHAQHSEEQVREVYIEAEKVQHELLAAQEKEKRLRRRRDELSLRLKNLGDLVSKAEELVTQLGVAFNYLSGEQKEIDVMLQTVEEKQYLGSRMIQAQEEERRRLAREIHDGPAQMMANVVLRAELCEKVLDRDIDRVREELQDLKQMVRDSLAEVRQTIFDLRPMELDDLGLAPTLRRYLTKFQEKYGIQTDFALVGKERRLSGAFEVAIFRSVQEALNNIAKHSEATLASVKLELENPEILVHILDNGKGFDLKTSRGKKEQGHYGLLGMQERIQLLGGKVEFRTRIGEGTKVIITLPITNQGGVQVDSP</sequence>
<dbReference type="Gene3D" id="1.20.5.1930">
    <property type="match status" value="1"/>
</dbReference>
<dbReference type="InterPro" id="IPR011712">
    <property type="entry name" value="Sig_transdc_His_kin_sub3_dim/P"/>
</dbReference>
<dbReference type="GO" id="GO:0004721">
    <property type="term" value="F:phosphoprotein phosphatase activity"/>
    <property type="evidence" value="ECO:0007669"/>
    <property type="project" value="UniProtKB-UniRule"/>
</dbReference>
<feature type="domain" description="Histidine kinase" evidence="9">
    <location>
        <begin position="182"/>
        <end position="381"/>
    </location>
</feature>
<protein>
    <recommendedName>
        <fullName evidence="7">Signal transduction histidine-protein kinase/phosphatase DegS</fullName>
        <ecNumber evidence="7">2.7.13.3</ecNumber>
        <ecNumber evidence="7">3.1.3.-</ecNumber>
    </recommendedName>
</protein>
<dbReference type="AlphaFoldDB" id="A0A7I8DEX5"/>
<dbReference type="EC" id="2.7.13.3" evidence="7"/>
<evidence type="ECO:0000256" key="8">
    <source>
        <dbReference type="SAM" id="Coils"/>
    </source>
</evidence>
<evidence type="ECO:0000256" key="1">
    <source>
        <dbReference type="ARBA" id="ARBA00000085"/>
    </source>
</evidence>
<name>A0A7I8DEX5_9BACL</name>
<keyword evidence="8" id="KW-0175">Coiled coil</keyword>
<dbReference type="RefSeq" id="WP_200758266.1">
    <property type="nucleotide sequence ID" value="NZ_AP023366.1"/>
</dbReference>
<keyword evidence="11" id="KW-1185">Reference proteome</keyword>
<dbReference type="KEGG" id="eff:skT53_28270"/>
<keyword evidence="7" id="KW-0963">Cytoplasm</keyword>
<keyword evidence="5 7" id="KW-0067">ATP-binding</keyword>
<evidence type="ECO:0000259" key="9">
    <source>
        <dbReference type="PROSITE" id="PS50109"/>
    </source>
</evidence>
<dbReference type="Proteomes" id="UP000593802">
    <property type="component" value="Chromosome"/>
</dbReference>
<evidence type="ECO:0000256" key="2">
    <source>
        <dbReference type="ARBA" id="ARBA00022679"/>
    </source>
</evidence>
<dbReference type="GO" id="GO:0046983">
    <property type="term" value="F:protein dimerization activity"/>
    <property type="evidence" value="ECO:0007669"/>
    <property type="project" value="InterPro"/>
</dbReference>
<dbReference type="Pfam" id="PF07730">
    <property type="entry name" value="HisKA_3"/>
    <property type="match status" value="1"/>
</dbReference>
<comment type="subcellular location">
    <subcellularLocation>
        <location evidence="7">Cytoplasm</location>
    </subcellularLocation>
</comment>
<keyword evidence="3 7" id="KW-0547">Nucleotide-binding</keyword>
<gene>
    <name evidence="10" type="primary">degS</name>
    <name evidence="10" type="ORF">skT53_28270</name>
</gene>
<dbReference type="PANTHER" id="PTHR24421">
    <property type="entry name" value="NITRATE/NITRITE SENSOR PROTEIN NARX-RELATED"/>
    <property type="match status" value="1"/>
</dbReference>
<feature type="coiled-coil region" evidence="8">
    <location>
        <begin position="32"/>
        <end position="137"/>
    </location>
</feature>
<dbReference type="PROSITE" id="PS50109">
    <property type="entry name" value="HIS_KIN"/>
    <property type="match status" value="1"/>
</dbReference>
<dbReference type="GO" id="GO:0005524">
    <property type="term" value="F:ATP binding"/>
    <property type="evidence" value="ECO:0007669"/>
    <property type="project" value="UniProtKB-UniRule"/>
</dbReference>
<keyword evidence="7" id="KW-0378">Hydrolase</keyword>
<dbReference type="PIRSF" id="PIRSF003169">
    <property type="entry name" value="STHK_DegS"/>
    <property type="match status" value="1"/>
</dbReference>
<keyword evidence="4 7" id="KW-0418">Kinase</keyword>
<proteinExistence type="predicted"/>
<accession>A0A7I8DEX5</accession>
<dbReference type="SUPFAM" id="SSF55874">
    <property type="entry name" value="ATPase domain of HSP90 chaperone/DNA topoisomerase II/histidine kinase"/>
    <property type="match status" value="1"/>
</dbReference>
<evidence type="ECO:0000256" key="4">
    <source>
        <dbReference type="ARBA" id="ARBA00022777"/>
    </source>
</evidence>
<organism evidence="10 11">
    <name type="scientific">Effusibacillus dendaii</name>
    <dbReference type="NCBI Taxonomy" id="2743772"/>
    <lineage>
        <taxon>Bacteria</taxon>
        <taxon>Bacillati</taxon>
        <taxon>Bacillota</taxon>
        <taxon>Bacilli</taxon>
        <taxon>Bacillales</taxon>
        <taxon>Alicyclobacillaceae</taxon>
        <taxon>Effusibacillus</taxon>
    </lineage>
</organism>